<comment type="function">
    <text evidence="2">Plays a complex role in regulating the basal catalytic activity of the alpha subunit.</text>
</comment>
<feature type="compositionally biased region" description="Acidic residues" evidence="3">
    <location>
        <begin position="78"/>
        <end position="93"/>
    </location>
</feature>
<proteinExistence type="inferred from homology"/>
<comment type="subunit">
    <text evidence="2">Tetramer of two alpha and two beta subunits.</text>
</comment>
<dbReference type="InParanoid" id="M4D842"/>
<dbReference type="SUPFAM" id="SSF56112">
    <property type="entry name" value="Protein kinase-like (PK-like)"/>
    <property type="match status" value="1"/>
</dbReference>
<dbReference type="GO" id="GO:0004672">
    <property type="term" value="F:protein kinase activity"/>
    <property type="evidence" value="ECO:0007669"/>
    <property type="project" value="InterPro"/>
</dbReference>
<dbReference type="GO" id="GO:0019887">
    <property type="term" value="F:protein kinase regulator activity"/>
    <property type="evidence" value="ECO:0000318"/>
    <property type="project" value="GO_Central"/>
</dbReference>
<dbReference type="GO" id="GO:0005737">
    <property type="term" value="C:cytoplasm"/>
    <property type="evidence" value="ECO:0000318"/>
    <property type="project" value="GO_Central"/>
</dbReference>
<dbReference type="STRING" id="51351.M4D842"/>
<accession>M4D842</accession>
<feature type="compositionally biased region" description="Polar residues" evidence="3">
    <location>
        <begin position="55"/>
        <end position="74"/>
    </location>
</feature>
<dbReference type="InterPro" id="IPR016149">
    <property type="entry name" value="Casein_kin_II_reg-sub_N"/>
</dbReference>
<dbReference type="Gene3D" id="1.10.1820.10">
    <property type="entry name" value="protein kinase ck2 holoenzyme, chain C, domain 1"/>
    <property type="match status" value="1"/>
</dbReference>
<feature type="region of interest" description="Disordered" evidence="3">
    <location>
        <begin position="1"/>
        <end position="93"/>
    </location>
</feature>
<dbReference type="eggNOG" id="KOG3092">
    <property type="taxonomic scope" value="Eukaryota"/>
</dbReference>
<dbReference type="HOGENOM" id="CLU_853522_0_0_1"/>
<dbReference type="Gene3D" id="1.10.510.10">
    <property type="entry name" value="Transferase(Phosphotransferase) domain 1"/>
    <property type="match status" value="1"/>
</dbReference>
<evidence type="ECO:0000313" key="5">
    <source>
        <dbReference type="Proteomes" id="UP000011750"/>
    </source>
</evidence>
<dbReference type="GO" id="GO:0005956">
    <property type="term" value="C:protein kinase CK2 complex"/>
    <property type="evidence" value="ECO:0000318"/>
    <property type="project" value="GO_Central"/>
</dbReference>
<evidence type="ECO:0000256" key="1">
    <source>
        <dbReference type="ARBA" id="ARBA00006941"/>
    </source>
</evidence>
<evidence type="ECO:0000256" key="3">
    <source>
        <dbReference type="SAM" id="MobiDB-lite"/>
    </source>
</evidence>
<dbReference type="PANTHER" id="PTHR11740:SF0">
    <property type="entry name" value="CASEIN KINASE II SUBUNIT BETA"/>
    <property type="match status" value="1"/>
</dbReference>
<reference evidence="4" key="3">
    <citation type="submission" date="2023-03" db="UniProtKB">
        <authorList>
            <consortium name="EnsemblPlants"/>
        </authorList>
    </citation>
    <scope>IDENTIFICATION</scope>
    <source>
        <strain evidence="4">cv. Chiifu-401-42</strain>
    </source>
</reference>
<dbReference type="FunFam" id="1.10.1820.10:FF:000002">
    <property type="entry name" value="Casein kinase II subunit beta"/>
    <property type="match status" value="1"/>
</dbReference>
<dbReference type="InterPro" id="IPR000704">
    <property type="entry name" value="Casein_kinase_II_reg-sub"/>
</dbReference>
<dbReference type="PANTHER" id="PTHR11740">
    <property type="entry name" value="CASEIN KINASE II SUBUNIT BETA"/>
    <property type="match status" value="1"/>
</dbReference>
<dbReference type="AlphaFoldDB" id="M4D842"/>
<dbReference type="InterPro" id="IPR035991">
    <property type="entry name" value="Casein_kinase_II_beta-like"/>
</dbReference>
<reference evidence="4 5" key="1">
    <citation type="journal article" date="2011" name="Nat. Genet.">
        <title>The genome of the mesopolyploid crop species Brassica rapa.</title>
        <authorList>
            <consortium name="Brassica rapa Genome Sequencing Project Consortium"/>
            <person name="Wang X."/>
            <person name="Wang H."/>
            <person name="Wang J."/>
            <person name="Sun R."/>
            <person name="Wu J."/>
            <person name="Liu S."/>
            <person name="Bai Y."/>
            <person name="Mun J.H."/>
            <person name="Bancroft I."/>
            <person name="Cheng F."/>
            <person name="Huang S."/>
            <person name="Li X."/>
            <person name="Hua W."/>
            <person name="Wang J."/>
            <person name="Wang X."/>
            <person name="Freeling M."/>
            <person name="Pires J.C."/>
            <person name="Paterson A.H."/>
            <person name="Chalhoub B."/>
            <person name="Wang B."/>
            <person name="Hayward A."/>
            <person name="Sharpe A.G."/>
            <person name="Park B.S."/>
            <person name="Weisshaar B."/>
            <person name="Liu B."/>
            <person name="Li B."/>
            <person name="Liu B."/>
            <person name="Tong C."/>
            <person name="Song C."/>
            <person name="Duran C."/>
            <person name="Peng C."/>
            <person name="Geng C."/>
            <person name="Koh C."/>
            <person name="Lin C."/>
            <person name="Edwards D."/>
            <person name="Mu D."/>
            <person name="Shen D."/>
            <person name="Soumpourou E."/>
            <person name="Li F."/>
            <person name="Fraser F."/>
            <person name="Conant G."/>
            <person name="Lassalle G."/>
            <person name="King G.J."/>
            <person name="Bonnema G."/>
            <person name="Tang H."/>
            <person name="Wang H."/>
            <person name="Belcram H."/>
            <person name="Zhou H."/>
            <person name="Hirakawa H."/>
            <person name="Abe H."/>
            <person name="Guo H."/>
            <person name="Wang H."/>
            <person name="Jin H."/>
            <person name="Parkin I.A."/>
            <person name="Batley J."/>
            <person name="Kim J.S."/>
            <person name="Just J."/>
            <person name="Li J."/>
            <person name="Xu J."/>
            <person name="Deng J."/>
            <person name="Kim J.A."/>
            <person name="Li J."/>
            <person name="Yu J."/>
            <person name="Meng J."/>
            <person name="Wang J."/>
            <person name="Min J."/>
            <person name="Poulain J."/>
            <person name="Wang J."/>
            <person name="Hatakeyama K."/>
            <person name="Wu K."/>
            <person name="Wang L."/>
            <person name="Fang L."/>
            <person name="Trick M."/>
            <person name="Links M.G."/>
            <person name="Zhao M."/>
            <person name="Jin M."/>
            <person name="Ramchiary N."/>
            <person name="Drou N."/>
            <person name="Berkman P.J."/>
            <person name="Cai Q."/>
            <person name="Huang Q."/>
            <person name="Li R."/>
            <person name="Tabata S."/>
            <person name="Cheng S."/>
            <person name="Zhang S."/>
            <person name="Zhang S."/>
            <person name="Huang S."/>
            <person name="Sato S."/>
            <person name="Sun S."/>
            <person name="Kwon S.J."/>
            <person name="Choi S.R."/>
            <person name="Lee T.H."/>
            <person name="Fan W."/>
            <person name="Zhao X."/>
            <person name="Tan X."/>
            <person name="Xu X."/>
            <person name="Wang Y."/>
            <person name="Qiu Y."/>
            <person name="Yin Y."/>
            <person name="Li Y."/>
            <person name="Du Y."/>
            <person name="Liao Y."/>
            <person name="Lim Y."/>
            <person name="Narusaka Y."/>
            <person name="Wang Y."/>
            <person name="Wang Z."/>
            <person name="Li Z."/>
            <person name="Wang Z."/>
            <person name="Xiong Z."/>
            <person name="Zhang Z."/>
        </authorList>
    </citation>
    <scope>NUCLEOTIDE SEQUENCE [LARGE SCALE GENOMIC DNA]</scope>
    <source>
        <strain evidence="4 5">cv. Chiifu-401-42</strain>
    </source>
</reference>
<evidence type="ECO:0000313" key="4">
    <source>
        <dbReference type="EnsemblPlants" id="Bra012652.1-P"/>
    </source>
</evidence>
<sequence>MYRERGTVGSKSEVVDRKRLNEVRDNRASHSMSQPVNGKGKAASNSVMIGKQLHDQNNNSRDSRSGSLSKTTISDAVDISETDSEESEVSGSEGEDTSWISWFCNLRGNEFFCEVDDDYIQDDFNLCGLSHQVPYYDYALDLILDVDSSHGEMFTEEQNELIESAAEMLYGMIHARYILTSKGLASMLDKYKNYDFGRCPRVYCCGQPCLPVGQSDIPRASTSDFGLAREGPGGDKTHVTTALTFLILAAPEYVDTGYLMKNSDVYSFGVDLYEIITGRRTIERMKPLAEKILVKWVKLYHVNIKSNETNIQLLWSGELLNWLIIV</sequence>
<dbReference type="Gene3D" id="2.20.25.20">
    <property type="match status" value="1"/>
</dbReference>
<feature type="compositionally biased region" description="Basic and acidic residues" evidence="3">
    <location>
        <begin position="13"/>
        <end position="28"/>
    </location>
</feature>
<dbReference type="Gramene" id="Bra012652.1">
    <property type="protein sequence ID" value="Bra012652.1-P"/>
    <property type="gene ID" value="Bra012652"/>
</dbReference>
<dbReference type="Pfam" id="PF01214">
    <property type="entry name" value="CK_II_beta"/>
    <property type="match status" value="1"/>
</dbReference>
<dbReference type="SUPFAM" id="SSF57798">
    <property type="entry name" value="Casein kinase II beta subunit"/>
    <property type="match status" value="1"/>
</dbReference>
<dbReference type="eggNOG" id="KOG1187">
    <property type="taxonomic scope" value="Eukaryota"/>
</dbReference>
<dbReference type="InterPro" id="IPR011009">
    <property type="entry name" value="Kinase-like_dom_sf"/>
</dbReference>
<protein>
    <recommendedName>
        <fullName evidence="2">Casein kinase II subunit beta</fullName>
        <shortName evidence="2">CK II beta</shortName>
    </recommendedName>
</protein>
<evidence type="ECO:0000256" key="2">
    <source>
        <dbReference type="RuleBase" id="RU361268"/>
    </source>
</evidence>
<comment type="similarity">
    <text evidence="1 2">Belongs to the casein kinase 2 subunit beta family.</text>
</comment>
<name>M4D842_BRACM</name>
<reference evidence="4 5" key="2">
    <citation type="journal article" date="2018" name="Hortic Res">
        <title>Improved Brassica rapa reference genome by single-molecule sequencing and chromosome conformation capture technologies.</title>
        <authorList>
            <person name="Zhang L."/>
            <person name="Cai X."/>
            <person name="Wu J."/>
            <person name="Liu M."/>
            <person name="Grob S."/>
            <person name="Cheng F."/>
            <person name="Liang J."/>
            <person name="Cai C."/>
            <person name="Liu Z."/>
            <person name="Liu B."/>
            <person name="Wang F."/>
            <person name="Li S."/>
            <person name="Liu F."/>
            <person name="Li X."/>
            <person name="Cheng L."/>
            <person name="Yang W."/>
            <person name="Li M.H."/>
            <person name="Grossniklaus U."/>
            <person name="Zheng H."/>
            <person name="Wang X."/>
        </authorList>
    </citation>
    <scope>NUCLEOTIDE SEQUENCE [LARGE SCALE GENOMIC DNA]</scope>
    <source>
        <strain evidence="4 5">cv. Chiifu-401-42</strain>
    </source>
</reference>
<dbReference type="SMART" id="SM01085">
    <property type="entry name" value="CK_II_beta"/>
    <property type="match status" value="1"/>
</dbReference>
<organism evidence="4 5">
    <name type="scientific">Brassica campestris</name>
    <name type="common">Field mustard</name>
    <dbReference type="NCBI Taxonomy" id="3711"/>
    <lineage>
        <taxon>Eukaryota</taxon>
        <taxon>Viridiplantae</taxon>
        <taxon>Streptophyta</taxon>
        <taxon>Embryophyta</taxon>
        <taxon>Tracheophyta</taxon>
        <taxon>Spermatophyta</taxon>
        <taxon>Magnoliopsida</taxon>
        <taxon>eudicotyledons</taxon>
        <taxon>Gunneridae</taxon>
        <taxon>Pentapetalae</taxon>
        <taxon>rosids</taxon>
        <taxon>malvids</taxon>
        <taxon>Brassicales</taxon>
        <taxon>Brassicaceae</taxon>
        <taxon>Brassiceae</taxon>
        <taxon>Brassica</taxon>
    </lineage>
</organism>
<keyword evidence="5" id="KW-1185">Reference proteome</keyword>
<dbReference type="EnsemblPlants" id="Bra012652.1">
    <property type="protein sequence ID" value="Bra012652.1-P"/>
    <property type="gene ID" value="Bra012652"/>
</dbReference>
<dbReference type="PRINTS" id="PR00472">
    <property type="entry name" value="CASNKINASEII"/>
</dbReference>
<dbReference type="Proteomes" id="UP000011750">
    <property type="component" value="Chromosome A03"/>
</dbReference>